<feature type="transmembrane region" description="Helical" evidence="7">
    <location>
        <begin position="227"/>
        <end position="248"/>
    </location>
</feature>
<evidence type="ECO:0000256" key="1">
    <source>
        <dbReference type="ARBA" id="ARBA00004141"/>
    </source>
</evidence>
<protein>
    <submittedName>
        <fullName evidence="8">Metal ABC transporter permease</fullName>
    </submittedName>
</protein>
<dbReference type="GO" id="GO:0010043">
    <property type="term" value="P:response to zinc ion"/>
    <property type="evidence" value="ECO:0007669"/>
    <property type="project" value="TreeGrafter"/>
</dbReference>
<feature type="transmembrane region" description="Helical" evidence="7">
    <location>
        <begin position="254"/>
        <end position="273"/>
    </location>
</feature>
<dbReference type="PANTHER" id="PTHR30477">
    <property type="entry name" value="ABC-TRANSPORTER METAL-BINDING PROTEIN"/>
    <property type="match status" value="1"/>
</dbReference>
<evidence type="ECO:0000256" key="7">
    <source>
        <dbReference type="SAM" id="Phobius"/>
    </source>
</evidence>
<dbReference type="Pfam" id="PF00950">
    <property type="entry name" value="ABC-3"/>
    <property type="match status" value="1"/>
</dbReference>
<keyword evidence="6" id="KW-0813">Transport</keyword>
<comment type="subcellular location">
    <subcellularLocation>
        <location evidence="6">Cell membrane</location>
        <topology evidence="6">Multi-pass membrane protein</topology>
    </subcellularLocation>
    <subcellularLocation>
        <location evidence="1">Membrane</location>
        <topology evidence="1">Multi-pass membrane protein</topology>
    </subcellularLocation>
</comment>
<proteinExistence type="inferred from homology"/>
<dbReference type="InterPro" id="IPR037294">
    <property type="entry name" value="ABC_BtuC-like"/>
</dbReference>
<dbReference type="Proteomes" id="UP000243650">
    <property type="component" value="Unassembled WGS sequence"/>
</dbReference>
<dbReference type="InterPro" id="IPR001626">
    <property type="entry name" value="ABC_TroCD"/>
</dbReference>
<feature type="transmembrane region" description="Helical" evidence="7">
    <location>
        <begin position="12"/>
        <end position="33"/>
    </location>
</feature>
<evidence type="ECO:0000256" key="5">
    <source>
        <dbReference type="ARBA" id="ARBA00023136"/>
    </source>
</evidence>
<name>A0A2P6MFU6_ALKUR</name>
<keyword evidence="9" id="KW-1185">Reference proteome</keyword>
<sequence>MEWIQDWSFLERGLFAGMVIGFLSPVLGAFLFVRRMTIISEGLSHVTLTGITAGLVLMQVTAVFSWLNPLYTGLLAAIFGAFIIERLRGMYRAFEEVSVPILLSAAVGASAVLMSLVPTSYAEWYSYLFGSILTVRQEDVWFTIGVGAVTLLLMLLFYKELLAISFDQEFASVTGVPVQRVNMVFTLLLALVIALSMKIVGILLVGALIILPTAAAYLIAKSFRRMLLLGILFGEASVLGGITASYYLDVATGGMIVVCGLLLFTAALVSAFVRGRTGLGEERIT</sequence>
<feature type="transmembrane region" description="Helical" evidence="7">
    <location>
        <begin position="170"/>
        <end position="193"/>
    </location>
</feature>
<feature type="transmembrane region" description="Helical" evidence="7">
    <location>
        <begin position="99"/>
        <end position="120"/>
    </location>
</feature>
<evidence type="ECO:0000256" key="6">
    <source>
        <dbReference type="RuleBase" id="RU003943"/>
    </source>
</evidence>
<evidence type="ECO:0000256" key="4">
    <source>
        <dbReference type="ARBA" id="ARBA00022989"/>
    </source>
</evidence>
<comment type="caution">
    <text evidence="8">The sequence shown here is derived from an EMBL/GenBank/DDBJ whole genome shotgun (WGS) entry which is preliminary data.</text>
</comment>
<evidence type="ECO:0000256" key="3">
    <source>
        <dbReference type="ARBA" id="ARBA00022692"/>
    </source>
</evidence>
<feature type="transmembrane region" description="Helical" evidence="7">
    <location>
        <begin position="70"/>
        <end position="87"/>
    </location>
</feature>
<evidence type="ECO:0000313" key="8">
    <source>
        <dbReference type="EMBL" id="PRO65133.1"/>
    </source>
</evidence>
<accession>A0A2P6MFU6</accession>
<keyword evidence="4 7" id="KW-1133">Transmembrane helix</keyword>
<dbReference type="PANTHER" id="PTHR30477:SF0">
    <property type="entry name" value="METAL TRANSPORT SYSTEM MEMBRANE PROTEIN TM_0125-RELATED"/>
    <property type="match status" value="1"/>
</dbReference>
<dbReference type="RefSeq" id="WP_105959689.1">
    <property type="nucleotide sequence ID" value="NZ_PVNS01000010.1"/>
</dbReference>
<dbReference type="GO" id="GO:0043190">
    <property type="term" value="C:ATP-binding cassette (ABC) transporter complex"/>
    <property type="evidence" value="ECO:0007669"/>
    <property type="project" value="InterPro"/>
</dbReference>
<dbReference type="EMBL" id="PVNS01000010">
    <property type="protein sequence ID" value="PRO65133.1"/>
    <property type="molecule type" value="Genomic_DNA"/>
</dbReference>
<organism evidence="8 9">
    <name type="scientific">Alkalicoccus urumqiensis</name>
    <name type="common">Bacillus urumqiensis</name>
    <dbReference type="NCBI Taxonomy" id="1548213"/>
    <lineage>
        <taxon>Bacteria</taxon>
        <taxon>Bacillati</taxon>
        <taxon>Bacillota</taxon>
        <taxon>Bacilli</taxon>
        <taxon>Bacillales</taxon>
        <taxon>Bacillaceae</taxon>
        <taxon>Alkalicoccus</taxon>
    </lineage>
</organism>
<feature type="transmembrane region" description="Helical" evidence="7">
    <location>
        <begin position="140"/>
        <end position="158"/>
    </location>
</feature>
<dbReference type="Gene3D" id="1.10.3470.10">
    <property type="entry name" value="ABC transporter involved in vitamin B12 uptake, BtuC"/>
    <property type="match status" value="1"/>
</dbReference>
<dbReference type="GO" id="GO:0055085">
    <property type="term" value="P:transmembrane transport"/>
    <property type="evidence" value="ECO:0007669"/>
    <property type="project" value="InterPro"/>
</dbReference>
<dbReference type="SUPFAM" id="SSF81345">
    <property type="entry name" value="ABC transporter involved in vitamin B12 uptake, BtuC"/>
    <property type="match status" value="1"/>
</dbReference>
<reference evidence="8 9" key="1">
    <citation type="submission" date="2018-03" db="EMBL/GenBank/DDBJ databases">
        <title>Bacillus urumqiensis sp. nov., a moderately haloalkaliphilic bacterium isolated from a salt lake.</title>
        <authorList>
            <person name="Zhao B."/>
            <person name="Liao Z."/>
        </authorList>
    </citation>
    <scope>NUCLEOTIDE SEQUENCE [LARGE SCALE GENOMIC DNA]</scope>
    <source>
        <strain evidence="8 9">BZ-SZ-XJ18</strain>
    </source>
</reference>
<evidence type="ECO:0000256" key="2">
    <source>
        <dbReference type="ARBA" id="ARBA00008034"/>
    </source>
</evidence>
<gene>
    <name evidence="8" type="ORF">C6I21_11850</name>
</gene>
<dbReference type="CDD" id="cd06550">
    <property type="entry name" value="TM_ABC_iron-siderophores_like"/>
    <property type="match status" value="1"/>
</dbReference>
<dbReference type="OrthoDB" id="9798540at2"/>
<comment type="similarity">
    <text evidence="2 6">Belongs to the ABC-3 integral membrane protein family.</text>
</comment>
<feature type="transmembrane region" description="Helical" evidence="7">
    <location>
        <begin position="199"/>
        <end position="220"/>
    </location>
</feature>
<keyword evidence="3 6" id="KW-0812">Transmembrane</keyword>
<evidence type="ECO:0000313" key="9">
    <source>
        <dbReference type="Proteomes" id="UP000243650"/>
    </source>
</evidence>
<feature type="transmembrane region" description="Helical" evidence="7">
    <location>
        <begin position="45"/>
        <end position="64"/>
    </location>
</feature>
<dbReference type="AlphaFoldDB" id="A0A2P6MFU6"/>
<keyword evidence="5 7" id="KW-0472">Membrane</keyword>